<evidence type="ECO:0000256" key="3">
    <source>
        <dbReference type="ARBA" id="ARBA00012655"/>
    </source>
</evidence>
<dbReference type="Pfam" id="PF01379">
    <property type="entry name" value="Porphobil_deam"/>
    <property type="match status" value="1"/>
</dbReference>
<proteinExistence type="inferred from homology"/>
<dbReference type="GO" id="GO:0005737">
    <property type="term" value="C:cytoplasm"/>
    <property type="evidence" value="ECO:0007669"/>
    <property type="project" value="UniProtKB-UniRule"/>
</dbReference>
<evidence type="ECO:0000256" key="5">
    <source>
        <dbReference type="ARBA" id="ARBA00023244"/>
    </source>
</evidence>
<evidence type="ECO:0000313" key="10">
    <source>
        <dbReference type="Proteomes" id="UP000824204"/>
    </source>
</evidence>
<dbReference type="AlphaFoldDB" id="A0A9D2AFW3"/>
<feature type="domain" description="Porphobilinogen deaminase N-terminal" evidence="8">
    <location>
        <begin position="4"/>
        <end position="200"/>
    </location>
</feature>
<dbReference type="GO" id="GO:0006783">
    <property type="term" value="P:heme biosynthetic process"/>
    <property type="evidence" value="ECO:0007669"/>
    <property type="project" value="TreeGrafter"/>
</dbReference>
<keyword evidence="4 9" id="KW-0808">Transferase</keyword>
<name>A0A9D2AFW3_9FIRM</name>
<gene>
    <name evidence="9" type="primary">hemC</name>
    <name evidence="9" type="ORF">H9741_02850</name>
</gene>
<evidence type="ECO:0000256" key="1">
    <source>
        <dbReference type="ARBA" id="ARBA00002869"/>
    </source>
</evidence>
<evidence type="ECO:0000256" key="2">
    <source>
        <dbReference type="ARBA" id="ARBA00005638"/>
    </source>
</evidence>
<keyword evidence="5" id="KW-0627">Porphyrin biosynthesis</keyword>
<organism evidence="9 10">
    <name type="scientific">Candidatus Borkfalkia faecipullorum</name>
    <dbReference type="NCBI Taxonomy" id="2838510"/>
    <lineage>
        <taxon>Bacteria</taxon>
        <taxon>Bacillati</taxon>
        <taxon>Bacillota</taxon>
        <taxon>Clostridia</taxon>
        <taxon>Christensenellales</taxon>
        <taxon>Christensenellaceae</taxon>
        <taxon>Candidatus Borkfalkia</taxon>
    </lineage>
</organism>
<comment type="function">
    <text evidence="1">Tetrapolymerization of the monopyrrole PBG into the hydroxymethylbilane pre-uroporphyrinogen in several discrete steps.</text>
</comment>
<dbReference type="Proteomes" id="UP000824204">
    <property type="component" value="Unassembled WGS sequence"/>
</dbReference>
<dbReference type="GO" id="GO:0004418">
    <property type="term" value="F:hydroxymethylbilane synthase activity"/>
    <property type="evidence" value="ECO:0007669"/>
    <property type="project" value="UniProtKB-UniRule"/>
</dbReference>
<dbReference type="EMBL" id="DXFX01000037">
    <property type="protein sequence ID" value="HIX07390.1"/>
    <property type="molecule type" value="Genomic_DNA"/>
</dbReference>
<reference evidence="9" key="1">
    <citation type="journal article" date="2021" name="PeerJ">
        <title>Extensive microbial diversity within the chicken gut microbiome revealed by metagenomics and culture.</title>
        <authorList>
            <person name="Gilroy R."/>
            <person name="Ravi A."/>
            <person name="Getino M."/>
            <person name="Pursley I."/>
            <person name="Horton D.L."/>
            <person name="Alikhan N.F."/>
            <person name="Baker D."/>
            <person name="Gharbi K."/>
            <person name="Hall N."/>
            <person name="Watson M."/>
            <person name="Adriaenssens E.M."/>
            <person name="Foster-Nyarko E."/>
            <person name="Jarju S."/>
            <person name="Secka A."/>
            <person name="Antonio M."/>
            <person name="Oren A."/>
            <person name="Chaudhuri R.R."/>
            <person name="La Ragione R."/>
            <person name="Hildebrand F."/>
            <person name="Pallen M.J."/>
        </authorList>
    </citation>
    <scope>NUCLEOTIDE SEQUENCE</scope>
    <source>
        <strain evidence="9">811</strain>
    </source>
</reference>
<dbReference type="PRINTS" id="PR00151">
    <property type="entry name" value="PORPHBDMNASE"/>
</dbReference>
<comment type="similarity">
    <text evidence="2">Belongs to the HMBS family.</text>
</comment>
<protein>
    <recommendedName>
        <fullName evidence="3 7">Hydroxymethylbilane synthase</fullName>
        <ecNumber evidence="3 7">2.5.1.61</ecNumber>
    </recommendedName>
</protein>
<dbReference type="PANTHER" id="PTHR11557">
    <property type="entry name" value="PORPHOBILINOGEN DEAMINASE"/>
    <property type="match status" value="1"/>
</dbReference>
<comment type="catalytic activity">
    <reaction evidence="6">
        <text>4 porphobilinogen + H2O = hydroxymethylbilane + 4 NH4(+)</text>
        <dbReference type="Rhea" id="RHEA:13185"/>
        <dbReference type="ChEBI" id="CHEBI:15377"/>
        <dbReference type="ChEBI" id="CHEBI:28938"/>
        <dbReference type="ChEBI" id="CHEBI:57845"/>
        <dbReference type="ChEBI" id="CHEBI:58126"/>
        <dbReference type="EC" id="2.5.1.61"/>
    </reaction>
</comment>
<evidence type="ECO:0000256" key="4">
    <source>
        <dbReference type="ARBA" id="ARBA00022679"/>
    </source>
</evidence>
<reference evidence="9" key="2">
    <citation type="submission" date="2021-04" db="EMBL/GenBank/DDBJ databases">
        <authorList>
            <person name="Gilroy R."/>
        </authorList>
    </citation>
    <scope>NUCLEOTIDE SEQUENCE</scope>
    <source>
        <strain evidence="9">811</strain>
    </source>
</reference>
<evidence type="ECO:0000256" key="7">
    <source>
        <dbReference type="NCBIfam" id="TIGR00212"/>
    </source>
</evidence>
<dbReference type="PIRSF" id="PIRSF001438">
    <property type="entry name" value="4pyrrol_synth_OHMeBilane_synth"/>
    <property type="match status" value="1"/>
</dbReference>
<evidence type="ECO:0000256" key="6">
    <source>
        <dbReference type="ARBA" id="ARBA00048169"/>
    </source>
</evidence>
<dbReference type="InterPro" id="IPR000860">
    <property type="entry name" value="HemC"/>
</dbReference>
<dbReference type="Gene3D" id="3.40.190.10">
    <property type="entry name" value="Periplasmic binding protein-like II"/>
    <property type="match status" value="2"/>
</dbReference>
<dbReference type="PANTHER" id="PTHR11557:SF0">
    <property type="entry name" value="PORPHOBILINOGEN DEAMINASE"/>
    <property type="match status" value="1"/>
</dbReference>
<dbReference type="EC" id="2.5.1.61" evidence="3 7"/>
<dbReference type="SUPFAM" id="SSF53850">
    <property type="entry name" value="Periplasmic binding protein-like II"/>
    <property type="match status" value="1"/>
</dbReference>
<sequence length="268" mass="28655">MNKIRIGTRGSALALAQAKLAAAALEKKGYATELVVVRTRGDENLQKSLSDIGRGAFTDVFSQILSRGEIDVAVHSAKDLPTTEEKDAFFCLPRGDARDVLVFSGEVKRIGTGSPRRAAGALHLFPQAEILPVRGNVDTRLRKLAAGEYDALVLAAAGLSRLGLLQGDRVQFENHAFGCRFFSPQECVPAACQGIIALEGGAGECVNDPAARRAALIERRAQRALDGDCSGGAGAYFDGTFLFVQREGKTARLIFRGEETFSSLSELL</sequence>
<comment type="caution">
    <text evidence="9">The sequence shown here is derived from an EMBL/GenBank/DDBJ whole genome shotgun (WGS) entry which is preliminary data.</text>
</comment>
<dbReference type="NCBIfam" id="TIGR00212">
    <property type="entry name" value="hemC"/>
    <property type="match status" value="1"/>
</dbReference>
<evidence type="ECO:0000259" key="8">
    <source>
        <dbReference type="Pfam" id="PF01379"/>
    </source>
</evidence>
<dbReference type="InterPro" id="IPR022417">
    <property type="entry name" value="Porphobilin_deaminase_N"/>
</dbReference>
<accession>A0A9D2AFW3</accession>
<evidence type="ECO:0000313" key="9">
    <source>
        <dbReference type="EMBL" id="HIX07390.1"/>
    </source>
</evidence>